<dbReference type="InterPro" id="IPR015943">
    <property type="entry name" value="WD40/YVTN_repeat-like_dom_sf"/>
</dbReference>
<dbReference type="RefSeq" id="WP_094861117.1">
    <property type="nucleotide sequence ID" value="NZ_NKYE01000001.1"/>
</dbReference>
<evidence type="ECO:0000313" key="3">
    <source>
        <dbReference type="EMBL" id="OZM75339.1"/>
    </source>
</evidence>
<evidence type="ECO:0000313" key="4">
    <source>
        <dbReference type="Proteomes" id="UP000242444"/>
    </source>
</evidence>
<reference evidence="3 4" key="1">
    <citation type="submission" date="2017-07" db="EMBL/GenBank/DDBJ databases">
        <title>Amycolatopsis antarcticus sp. nov., isolated from the surface of an Antarcticus brown macroalga.</title>
        <authorList>
            <person name="Wang J."/>
            <person name="Leiva S."/>
            <person name="Huang J."/>
            <person name="Huang Y."/>
        </authorList>
    </citation>
    <scope>NUCLEOTIDE SEQUENCE [LARGE SCALE GENOMIC DNA]</scope>
    <source>
        <strain evidence="3 4">AU-G6</strain>
    </source>
</reference>
<evidence type="ECO:0000256" key="1">
    <source>
        <dbReference type="SAM" id="MobiDB-lite"/>
    </source>
</evidence>
<keyword evidence="2" id="KW-1133">Transmembrane helix</keyword>
<dbReference type="InParanoid" id="A0A263DAZ1"/>
<name>A0A263DAZ1_9PSEU</name>
<comment type="caution">
    <text evidence="3">The sequence shown here is derived from an EMBL/GenBank/DDBJ whole genome shotgun (WGS) entry which is preliminary data.</text>
</comment>
<keyword evidence="4" id="KW-1185">Reference proteome</keyword>
<proteinExistence type="predicted"/>
<sequence length="461" mass="47654">MVDAREGAGLGTEDVLAPSGSASPGAEPSDAAEPGAAEPDAVDPGPPGTGDGARRPARSRPSPWNRRRDRVAAAVIAVACLVAGLLVWTFSDVRATTSQRAAPPAAVPPAQPQVPGTLTEMWQAPSPATPTPVGEADAVVTGADGEVAGRDPMTGEVRWRYGRDLDLCTIGGAWNRAVAVYRKDSGCSEVTALDPRTGARTAQRNGDAELGTRLVNDGSHLTATGTTLLNTWRDDLVKSMEYGRVSALVNPDKQPRTGCTYGSVAATGGKVGVIERCPGDQADRLTVYKSSGGESDEPKPLYSSVLAGRSAKVIAMSGEVTAVALPEQKLLVVYGKDGNQTAAYPLDLAPGELAQDPPGGVVPTAKGAAGIYWFTGSRTVALAKENLAPRWTLDGATGTGTLFGNQFVLPIDGGLAVVEEADGRTVRTIGVDRRGYPGEVRLGTLGSVLLEQRGETVAALR</sequence>
<evidence type="ECO:0000256" key="2">
    <source>
        <dbReference type="SAM" id="Phobius"/>
    </source>
</evidence>
<dbReference type="OrthoDB" id="5182370at2"/>
<dbReference type="SUPFAM" id="SSF50998">
    <property type="entry name" value="Quinoprotein alcohol dehydrogenase-like"/>
    <property type="match status" value="1"/>
</dbReference>
<protein>
    <recommendedName>
        <fullName evidence="5">PQQ-binding-like beta-propeller repeat protein</fullName>
    </recommendedName>
</protein>
<keyword evidence="2" id="KW-0812">Transmembrane</keyword>
<dbReference type="Gene3D" id="2.130.10.10">
    <property type="entry name" value="YVTN repeat-like/Quinoprotein amine dehydrogenase"/>
    <property type="match status" value="1"/>
</dbReference>
<accession>A0A263DAZ1</accession>
<dbReference type="InterPro" id="IPR011047">
    <property type="entry name" value="Quinoprotein_ADH-like_sf"/>
</dbReference>
<feature type="region of interest" description="Disordered" evidence="1">
    <location>
        <begin position="1"/>
        <end position="66"/>
    </location>
</feature>
<gene>
    <name evidence="3" type="ORF">CFN78_03055</name>
</gene>
<feature type="transmembrane region" description="Helical" evidence="2">
    <location>
        <begin position="71"/>
        <end position="90"/>
    </location>
</feature>
<evidence type="ECO:0008006" key="5">
    <source>
        <dbReference type="Google" id="ProtNLM"/>
    </source>
</evidence>
<dbReference type="Proteomes" id="UP000242444">
    <property type="component" value="Unassembled WGS sequence"/>
</dbReference>
<dbReference type="EMBL" id="NKYE01000001">
    <property type="protein sequence ID" value="OZM75339.1"/>
    <property type="molecule type" value="Genomic_DNA"/>
</dbReference>
<keyword evidence="2" id="KW-0472">Membrane</keyword>
<feature type="compositionally biased region" description="Low complexity" evidence="1">
    <location>
        <begin position="17"/>
        <end position="43"/>
    </location>
</feature>
<organism evidence="3 4">
    <name type="scientific">Amycolatopsis antarctica</name>
    <dbReference type="NCBI Taxonomy" id="1854586"/>
    <lineage>
        <taxon>Bacteria</taxon>
        <taxon>Bacillati</taxon>
        <taxon>Actinomycetota</taxon>
        <taxon>Actinomycetes</taxon>
        <taxon>Pseudonocardiales</taxon>
        <taxon>Pseudonocardiaceae</taxon>
        <taxon>Amycolatopsis</taxon>
    </lineage>
</organism>
<dbReference type="AlphaFoldDB" id="A0A263DAZ1"/>